<keyword evidence="2" id="KW-0732">Signal</keyword>
<evidence type="ECO:0008006" key="5">
    <source>
        <dbReference type="Google" id="ProtNLM"/>
    </source>
</evidence>
<evidence type="ECO:0000313" key="4">
    <source>
        <dbReference type="Proteomes" id="UP000700596"/>
    </source>
</evidence>
<accession>A0A9P9EGN7</accession>
<sequence length="146" mass="16441">MKKSVSWLLFLVALVSLLSPTLAKTPTSFCKCTCFGNSSIVALDSPVSSPKPSVSLLEERASKKTCNDCNRQFCLSYWFCKDEKEENVFTTCFQRDSAKDQAVVYIFIFATVGLLSYAAVRPWIDQWAARARERRSYIPVSGQTDQ</sequence>
<organism evidence="3 4">
    <name type="scientific">Dendryphion nanum</name>
    <dbReference type="NCBI Taxonomy" id="256645"/>
    <lineage>
        <taxon>Eukaryota</taxon>
        <taxon>Fungi</taxon>
        <taxon>Dikarya</taxon>
        <taxon>Ascomycota</taxon>
        <taxon>Pezizomycotina</taxon>
        <taxon>Dothideomycetes</taxon>
        <taxon>Pleosporomycetidae</taxon>
        <taxon>Pleosporales</taxon>
        <taxon>Torulaceae</taxon>
        <taxon>Dendryphion</taxon>
    </lineage>
</organism>
<dbReference type="OrthoDB" id="2142503at2759"/>
<feature type="signal peptide" evidence="2">
    <location>
        <begin position="1"/>
        <end position="23"/>
    </location>
</feature>
<dbReference type="EMBL" id="JAGMWT010000001">
    <property type="protein sequence ID" value="KAH7139209.1"/>
    <property type="molecule type" value="Genomic_DNA"/>
</dbReference>
<dbReference type="AlphaFoldDB" id="A0A9P9EGN7"/>
<reference evidence="3" key="1">
    <citation type="journal article" date="2021" name="Nat. Commun.">
        <title>Genetic determinants of endophytism in the Arabidopsis root mycobiome.</title>
        <authorList>
            <person name="Mesny F."/>
            <person name="Miyauchi S."/>
            <person name="Thiergart T."/>
            <person name="Pickel B."/>
            <person name="Atanasova L."/>
            <person name="Karlsson M."/>
            <person name="Huettel B."/>
            <person name="Barry K.W."/>
            <person name="Haridas S."/>
            <person name="Chen C."/>
            <person name="Bauer D."/>
            <person name="Andreopoulos W."/>
            <person name="Pangilinan J."/>
            <person name="LaButti K."/>
            <person name="Riley R."/>
            <person name="Lipzen A."/>
            <person name="Clum A."/>
            <person name="Drula E."/>
            <person name="Henrissat B."/>
            <person name="Kohler A."/>
            <person name="Grigoriev I.V."/>
            <person name="Martin F.M."/>
            <person name="Hacquard S."/>
        </authorList>
    </citation>
    <scope>NUCLEOTIDE SEQUENCE</scope>
    <source>
        <strain evidence="3">MPI-CAGE-CH-0243</strain>
    </source>
</reference>
<gene>
    <name evidence="3" type="ORF">B0J11DRAFT_575127</name>
</gene>
<evidence type="ECO:0000313" key="3">
    <source>
        <dbReference type="EMBL" id="KAH7139209.1"/>
    </source>
</evidence>
<evidence type="ECO:0000256" key="2">
    <source>
        <dbReference type="SAM" id="SignalP"/>
    </source>
</evidence>
<protein>
    <recommendedName>
        <fullName evidence="5">Transmembrane protein</fullName>
    </recommendedName>
</protein>
<proteinExistence type="predicted"/>
<keyword evidence="4" id="KW-1185">Reference proteome</keyword>
<comment type="caution">
    <text evidence="3">The sequence shown here is derived from an EMBL/GenBank/DDBJ whole genome shotgun (WGS) entry which is preliminary data.</text>
</comment>
<dbReference type="PANTHER" id="PTHR36854">
    <property type="entry name" value="CHROMOSOME 9, WHOLE GENOME SHOTGUN SEQUENCE"/>
    <property type="match status" value="1"/>
</dbReference>
<keyword evidence="1" id="KW-1133">Transmembrane helix</keyword>
<keyword evidence="1" id="KW-0472">Membrane</keyword>
<feature type="chain" id="PRO_5040183086" description="Transmembrane protein" evidence="2">
    <location>
        <begin position="24"/>
        <end position="146"/>
    </location>
</feature>
<evidence type="ECO:0000256" key="1">
    <source>
        <dbReference type="SAM" id="Phobius"/>
    </source>
</evidence>
<dbReference type="PANTHER" id="PTHR36854:SF1">
    <property type="entry name" value="TRANSMEMBRANE PROTEIN"/>
    <property type="match status" value="1"/>
</dbReference>
<name>A0A9P9EGN7_9PLEO</name>
<keyword evidence="1" id="KW-0812">Transmembrane</keyword>
<feature type="transmembrane region" description="Helical" evidence="1">
    <location>
        <begin position="102"/>
        <end position="124"/>
    </location>
</feature>
<dbReference type="Proteomes" id="UP000700596">
    <property type="component" value="Unassembled WGS sequence"/>
</dbReference>